<reference evidence="3" key="1">
    <citation type="journal article" date="2014" name="BMC Genomics">
        <title>Genome characteristics reveal the impact of lichenization on lichen-forming fungus Endocarpon pusillum Hedwig (Verrucariales, Ascomycota).</title>
        <authorList>
            <person name="Wang Y.-Y."/>
            <person name="Liu B."/>
            <person name="Zhang X.-Y."/>
            <person name="Zhou Q.-M."/>
            <person name="Zhang T."/>
            <person name="Li H."/>
            <person name="Yu Y.-F."/>
            <person name="Zhang X.-L."/>
            <person name="Hao X.-Y."/>
            <person name="Wang M."/>
            <person name="Wang L."/>
            <person name="Wei J.-C."/>
        </authorList>
    </citation>
    <scope>NUCLEOTIDE SEQUENCE [LARGE SCALE GENOMIC DNA]</scope>
    <source>
        <strain evidence="3">Z07020 / HMAS-L-300199</strain>
    </source>
</reference>
<proteinExistence type="predicted"/>
<feature type="compositionally biased region" description="Low complexity" evidence="1">
    <location>
        <begin position="137"/>
        <end position="158"/>
    </location>
</feature>
<sequence length="186" mass="20428">MTEFDAVGALLSGQSPAGSCRLGCMACLHRYDHREYRPRWDWDRDGSEYVIYHDRNRERANARRCVARLVSILLVDRVVGADGPAVSRHDCAVCGETARGPFAGSPSLFNKAKDSESDTVTSSHSHRDVEGIPTEASPLRPLSPRRPPSTSTTEVSSDSEPHWGSDGDSIAETRNLYAVMLRDVGI</sequence>
<accession>U1GT29</accession>
<evidence type="ECO:0000313" key="2">
    <source>
        <dbReference type="EMBL" id="ERF75568.1"/>
    </source>
</evidence>
<dbReference type="HOGENOM" id="CLU_1454399_0_0_1"/>
<dbReference type="Proteomes" id="UP000019373">
    <property type="component" value="Unassembled WGS sequence"/>
</dbReference>
<dbReference type="AlphaFoldDB" id="U1GT29"/>
<feature type="region of interest" description="Disordered" evidence="1">
    <location>
        <begin position="105"/>
        <end position="169"/>
    </location>
</feature>
<keyword evidence="3" id="KW-1185">Reference proteome</keyword>
<gene>
    <name evidence="2" type="ORF">EPUS_09164</name>
</gene>
<evidence type="ECO:0000313" key="3">
    <source>
        <dbReference type="Proteomes" id="UP000019373"/>
    </source>
</evidence>
<protein>
    <submittedName>
        <fullName evidence="2">Uncharacterized protein</fullName>
    </submittedName>
</protein>
<organism evidence="2 3">
    <name type="scientific">Endocarpon pusillum (strain Z07020 / HMAS-L-300199)</name>
    <name type="common">Lichen-forming fungus</name>
    <dbReference type="NCBI Taxonomy" id="1263415"/>
    <lineage>
        <taxon>Eukaryota</taxon>
        <taxon>Fungi</taxon>
        <taxon>Dikarya</taxon>
        <taxon>Ascomycota</taxon>
        <taxon>Pezizomycotina</taxon>
        <taxon>Eurotiomycetes</taxon>
        <taxon>Chaetothyriomycetidae</taxon>
        <taxon>Verrucariales</taxon>
        <taxon>Verrucariaceae</taxon>
        <taxon>Endocarpon</taxon>
    </lineage>
</organism>
<name>U1GT29_ENDPU</name>
<dbReference type="EMBL" id="KE720804">
    <property type="protein sequence ID" value="ERF75568.1"/>
    <property type="molecule type" value="Genomic_DNA"/>
</dbReference>
<dbReference type="RefSeq" id="XP_007787096.1">
    <property type="nucleotide sequence ID" value="XM_007788906.1"/>
</dbReference>
<dbReference type="GeneID" id="19243997"/>
<evidence type="ECO:0000256" key="1">
    <source>
        <dbReference type="SAM" id="MobiDB-lite"/>
    </source>
</evidence>